<evidence type="ECO:0000313" key="4">
    <source>
        <dbReference type="EMBL" id="GBF34277.1"/>
    </source>
</evidence>
<dbReference type="OrthoDB" id="9815825at2"/>
<accession>A0A2L2XD53</accession>
<dbReference type="Gene3D" id="3.30.360.10">
    <property type="entry name" value="Dihydrodipicolinate Reductase, domain 2"/>
    <property type="match status" value="1"/>
</dbReference>
<dbReference type="PANTHER" id="PTHR43377:SF1">
    <property type="entry name" value="BILIVERDIN REDUCTASE A"/>
    <property type="match status" value="1"/>
</dbReference>
<evidence type="ECO:0000256" key="1">
    <source>
        <dbReference type="ARBA" id="ARBA00010928"/>
    </source>
</evidence>
<gene>
    <name evidence="4" type="ORF">DCCM_3389</name>
</gene>
<dbReference type="InterPro" id="IPR036291">
    <property type="entry name" value="NAD(P)-bd_dom_sf"/>
</dbReference>
<dbReference type="GO" id="GO:0000166">
    <property type="term" value="F:nucleotide binding"/>
    <property type="evidence" value="ECO:0007669"/>
    <property type="project" value="InterPro"/>
</dbReference>
<dbReference type="InterPro" id="IPR051450">
    <property type="entry name" value="Gfo/Idh/MocA_Oxidoreductases"/>
</dbReference>
<dbReference type="Gene3D" id="3.40.50.720">
    <property type="entry name" value="NAD(P)-binding Rossmann-like Domain"/>
    <property type="match status" value="1"/>
</dbReference>
<dbReference type="SUPFAM" id="SSF55347">
    <property type="entry name" value="Glyceraldehyde-3-phosphate dehydrogenase-like, C-terminal domain"/>
    <property type="match status" value="1"/>
</dbReference>
<sequence>MVGIGIVGAGRMGQLHAVNFAGHTAKSRVVAVADENPELAGRLAGQYGAAAFGKYQDLIEDDRVDALCICTPVFTHKEISLAALAAGKHVLCEKPLALTLDDALAIHQAAEKAGVVFQVAFMRRFDEAFVTAKEKIKAGTIGRPVFVRSTGRDPGLPPVPGWGSDPDACGDISFELCSHDYDSIQWLLDSDIKSVFARAGILSSVEVAKSCGGKMINDTLVVTAEFENGALGSIDGLLNIKYGYDARVEVVGDEGIIMIGNVRHLDVITGKADKHMTYPAAPSFTDRFVHAYVTEARHFVDCILEGRKPVVGSLEGLKAVQVALAVNDSIKKGSVAQVK</sequence>
<organism evidence="4 5">
    <name type="scientific">Desulfocucumis palustris</name>
    <dbReference type="NCBI Taxonomy" id="1898651"/>
    <lineage>
        <taxon>Bacteria</taxon>
        <taxon>Bacillati</taxon>
        <taxon>Bacillota</taxon>
        <taxon>Clostridia</taxon>
        <taxon>Eubacteriales</taxon>
        <taxon>Desulfocucumaceae</taxon>
        <taxon>Desulfocucumis</taxon>
    </lineage>
</organism>
<dbReference type="RefSeq" id="WP_104372556.1">
    <property type="nucleotide sequence ID" value="NZ_BFAV01000130.1"/>
</dbReference>
<feature type="domain" description="Gfo/Idh/MocA-like oxidoreductase N-terminal" evidence="2">
    <location>
        <begin position="3"/>
        <end position="121"/>
    </location>
</feature>
<protein>
    <submittedName>
        <fullName evidence="4">Myo-inositol 2-dehydrogenase</fullName>
    </submittedName>
</protein>
<dbReference type="InterPro" id="IPR004104">
    <property type="entry name" value="Gfo/Idh/MocA-like_OxRdtase_C"/>
</dbReference>
<keyword evidence="5" id="KW-1185">Reference proteome</keyword>
<dbReference type="InterPro" id="IPR000683">
    <property type="entry name" value="Gfo/Idh/MocA-like_OxRdtase_N"/>
</dbReference>
<dbReference type="Pfam" id="PF01408">
    <property type="entry name" value="GFO_IDH_MocA"/>
    <property type="match status" value="1"/>
</dbReference>
<proteinExistence type="inferred from homology"/>
<dbReference type="Proteomes" id="UP000239549">
    <property type="component" value="Unassembled WGS sequence"/>
</dbReference>
<reference evidence="5" key="1">
    <citation type="submission" date="2018-02" db="EMBL/GenBank/DDBJ databases">
        <title>Genome sequence of Desulfocucumis palustris strain NAW-5.</title>
        <authorList>
            <person name="Watanabe M."/>
            <person name="Kojima H."/>
            <person name="Fukui M."/>
        </authorList>
    </citation>
    <scope>NUCLEOTIDE SEQUENCE [LARGE SCALE GENOMIC DNA]</scope>
    <source>
        <strain evidence="5">NAW-5</strain>
    </source>
</reference>
<dbReference type="PANTHER" id="PTHR43377">
    <property type="entry name" value="BILIVERDIN REDUCTASE A"/>
    <property type="match status" value="1"/>
</dbReference>
<evidence type="ECO:0000259" key="3">
    <source>
        <dbReference type="Pfam" id="PF02894"/>
    </source>
</evidence>
<evidence type="ECO:0000259" key="2">
    <source>
        <dbReference type="Pfam" id="PF01408"/>
    </source>
</evidence>
<evidence type="ECO:0000313" key="5">
    <source>
        <dbReference type="Proteomes" id="UP000239549"/>
    </source>
</evidence>
<comment type="similarity">
    <text evidence="1">Belongs to the Gfo/Idh/MocA family.</text>
</comment>
<dbReference type="AlphaFoldDB" id="A0A2L2XD53"/>
<dbReference type="SUPFAM" id="SSF51735">
    <property type="entry name" value="NAD(P)-binding Rossmann-fold domains"/>
    <property type="match status" value="1"/>
</dbReference>
<dbReference type="EMBL" id="BFAV01000130">
    <property type="protein sequence ID" value="GBF34277.1"/>
    <property type="molecule type" value="Genomic_DNA"/>
</dbReference>
<name>A0A2L2XD53_9FIRM</name>
<feature type="domain" description="Gfo/Idh/MocA-like oxidoreductase C-terminal" evidence="3">
    <location>
        <begin position="133"/>
        <end position="335"/>
    </location>
</feature>
<comment type="caution">
    <text evidence="4">The sequence shown here is derived from an EMBL/GenBank/DDBJ whole genome shotgun (WGS) entry which is preliminary data.</text>
</comment>
<dbReference type="Pfam" id="PF02894">
    <property type="entry name" value="GFO_IDH_MocA_C"/>
    <property type="match status" value="1"/>
</dbReference>